<proteinExistence type="predicted"/>
<gene>
    <name evidence="5" type="ORF">J2Z75_000252</name>
</gene>
<comment type="caution">
    <text evidence="5">The sequence shown here is derived from an EMBL/GenBank/DDBJ whole genome shotgun (WGS) entry which is preliminary data.</text>
</comment>
<evidence type="ECO:0000313" key="6">
    <source>
        <dbReference type="Proteomes" id="UP000823786"/>
    </source>
</evidence>
<keyword evidence="1" id="KW-1188">Viral release from host cell</keyword>
<dbReference type="InterPro" id="IPR054613">
    <property type="entry name" value="Peptidase_S78_dom"/>
</dbReference>
<evidence type="ECO:0000256" key="2">
    <source>
        <dbReference type="ARBA" id="ARBA00022670"/>
    </source>
</evidence>
<evidence type="ECO:0000259" key="4">
    <source>
        <dbReference type="Pfam" id="PF04586"/>
    </source>
</evidence>
<accession>A0ABS4EFP9</accession>
<dbReference type="InterPro" id="IPR006433">
    <property type="entry name" value="Prohead_protease"/>
</dbReference>
<name>A0ABS4EFP9_9HYPH</name>
<sequence>MMEKRHAVEMKIEGRKLVGYAAVFNQETRIADFHERIAPGAFKNSLASNGDILALVDHDPTKVLARTKSGTLSLSEDERGLRFELSVPETTLGRDLLEMAKRSDLGGMSFGFHVPDGGDVWTGDRRELRNVALHEVSVINSVPAYAGTTVQARSRASLTRTANERRIALLELESAHVAV</sequence>
<evidence type="ECO:0000256" key="3">
    <source>
        <dbReference type="ARBA" id="ARBA00022801"/>
    </source>
</evidence>
<keyword evidence="3" id="KW-0378">Hydrolase</keyword>
<dbReference type="NCBIfam" id="TIGR01543">
    <property type="entry name" value="proheadase_HK97"/>
    <property type="match status" value="1"/>
</dbReference>
<reference evidence="5 6" key="1">
    <citation type="submission" date="2021-03" db="EMBL/GenBank/DDBJ databases">
        <title>Genomic Encyclopedia of Type Strains, Phase IV (KMG-IV): sequencing the most valuable type-strain genomes for metagenomic binning, comparative biology and taxonomic classification.</title>
        <authorList>
            <person name="Goeker M."/>
        </authorList>
    </citation>
    <scope>NUCLEOTIDE SEQUENCE [LARGE SCALE GENOMIC DNA]</scope>
    <source>
        <strain evidence="5 6">DSM 26427</strain>
    </source>
</reference>
<dbReference type="Proteomes" id="UP000823786">
    <property type="component" value="Unassembled WGS sequence"/>
</dbReference>
<evidence type="ECO:0000256" key="1">
    <source>
        <dbReference type="ARBA" id="ARBA00022612"/>
    </source>
</evidence>
<keyword evidence="6" id="KW-1185">Reference proteome</keyword>
<dbReference type="GO" id="GO:0008233">
    <property type="term" value="F:peptidase activity"/>
    <property type="evidence" value="ECO:0007669"/>
    <property type="project" value="UniProtKB-KW"/>
</dbReference>
<dbReference type="EMBL" id="JAGGJV010000001">
    <property type="protein sequence ID" value="MBP1856772.1"/>
    <property type="molecule type" value="Genomic_DNA"/>
</dbReference>
<keyword evidence="2 5" id="KW-0645">Protease</keyword>
<dbReference type="GO" id="GO:0006508">
    <property type="term" value="P:proteolysis"/>
    <property type="evidence" value="ECO:0007669"/>
    <property type="project" value="UniProtKB-KW"/>
</dbReference>
<evidence type="ECO:0000313" key="5">
    <source>
        <dbReference type="EMBL" id="MBP1856772.1"/>
    </source>
</evidence>
<feature type="domain" description="Prohead serine protease" evidence="4">
    <location>
        <begin position="14"/>
        <end position="155"/>
    </location>
</feature>
<organism evidence="5 6">
    <name type="scientific">Rhizobium herbae</name>
    <dbReference type="NCBI Taxonomy" id="508661"/>
    <lineage>
        <taxon>Bacteria</taxon>
        <taxon>Pseudomonadati</taxon>
        <taxon>Pseudomonadota</taxon>
        <taxon>Alphaproteobacteria</taxon>
        <taxon>Hyphomicrobiales</taxon>
        <taxon>Rhizobiaceae</taxon>
        <taxon>Rhizobium/Agrobacterium group</taxon>
        <taxon>Rhizobium</taxon>
    </lineage>
</organism>
<protein>
    <submittedName>
        <fullName evidence="5">HK97 family phage prohead protease</fullName>
    </submittedName>
</protein>
<dbReference type="Pfam" id="PF04586">
    <property type="entry name" value="Peptidase_S78"/>
    <property type="match status" value="1"/>
</dbReference>